<feature type="domain" description="Type II methyltransferase M.TaqI-like" evidence="7">
    <location>
        <begin position="127"/>
        <end position="278"/>
    </location>
</feature>
<comment type="caution">
    <text evidence="8">The sequence shown here is derived from an EMBL/GenBank/DDBJ whole genome shotgun (WGS) entry which is preliminary data.</text>
</comment>
<dbReference type="RefSeq" id="WP_115261921.1">
    <property type="nucleotide sequence ID" value="NZ_CP044102.1"/>
</dbReference>
<comment type="catalytic activity">
    <reaction evidence="6">
        <text>a 2'-deoxyadenosine in DNA + S-adenosyl-L-methionine = an N(6)-methyl-2'-deoxyadenosine in DNA + S-adenosyl-L-homocysteine + H(+)</text>
        <dbReference type="Rhea" id="RHEA:15197"/>
        <dbReference type="Rhea" id="RHEA-COMP:12418"/>
        <dbReference type="Rhea" id="RHEA-COMP:12419"/>
        <dbReference type="ChEBI" id="CHEBI:15378"/>
        <dbReference type="ChEBI" id="CHEBI:57856"/>
        <dbReference type="ChEBI" id="CHEBI:59789"/>
        <dbReference type="ChEBI" id="CHEBI:90615"/>
        <dbReference type="ChEBI" id="CHEBI:90616"/>
        <dbReference type="EC" id="2.1.1.72"/>
    </reaction>
</comment>
<organism evidence="8 9">
    <name type="scientific">Streptococcus dysgalactiae</name>
    <dbReference type="NCBI Taxonomy" id="1334"/>
    <lineage>
        <taxon>Bacteria</taxon>
        <taxon>Bacillati</taxon>
        <taxon>Bacillota</taxon>
        <taxon>Bacilli</taxon>
        <taxon>Lactobacillales</taxon>
        <taxon>Streptococcaceae</taxon>
        <taxon>Streptococcus</taxon>
    </lineage>
</organism>
<keyword evidence="5" id="KW-0949">S-adenosyl-L-methionine</keyword>
<protein>
    <recommendedName>
        <fullName evidence="2">site-specific DNA-methyltransferase (adenine-specific)</fullName>
        <ecNumber evidence="2">2.1.1.72</ecNumber>
    </recommendedName>
</protein>
<dbReference type="InterPro" id="IPR029063">
    <property type="entry name" value="SAM-dependent_MTases_sf"/>
</dbReference>
<dbReference type="InterPro" id="IPR011639">
    <property type="entry name" value="MethylTrfase_TaqI-like_dom"/>
</dbReference>
<keyword evidence="9" id="KW-1185">Reference proteome</keyword>
<dbReference type="PRINTS" id="PR00507">
    <property type="entry name" value="N12N6MTFRASE"/>
</dbReference>
<dbReference type="EMBL" id="JAUSTL010000003">
    <property type="protein sequence ID" value="MDQ0262459.1"/>
    <property type="molecule type" value="Genomic_DNA"/>
</dbReference>
<accession>A0ABU0A8L6</accession>
<dbReference type="GO" id="GO:0008168">
    <property type="term" value="F:methyltransferase activity"/>
    <property type="evidence" value="ECO:0007669"/>
    <property type="project" value="UniProtKB-KW"/>
</dbReference>
<dbReference type="PANTHER" id="PTHR33841:SF5">
    <property type="entry name" value="DNA METHYLASE (MODIFICATION METHYLASE) (METHYLTRANSFERASE)-RELATED"/>
    <property type="match status" value="1"/>
</dbReference>
<dbReference type="CDD" id="cd02440">
    <property type="entry name" value="AdoMet_MTases"/>
    <property type="match status" value="1"/>
</dbReference>
<evidence type="ECO:0000256" key="2">
    <source>
        <dbReference type="ARBA" id="ARBA00011900"/>
    </source>
</evidence>
<keyword evidence="3 8" id="KW-0489">Methyltransferase</keyword>
<dbReference type="Gene3D" id="3.40.50.150">
    <property type="entry name" value="Vaccinia Virus protein VP39"/>
    <property type="match status" value="1"/>
</dbReference>
<evidence type="ECO:0000259" key="7">
    <source>
        <dbReference type="Pfam" id="PF07669"/>
    </source>
</evidence>
<evidence type="ECO:0000256" key="4">
    <source>
        <dbReference type="ARBA" id="ARBA00022679"/>
    </source>
</evidence>
<evidence type="ECO:0000256" key="5">
    <source>
        <dbReference type="ARBA" id="ARBA00022691"/>
    </source>
</evidence>
<sequence length="590" mass="68736">MLKKIIIEYLLKKNISPSREFLDFLDTNTTELSSFNQITDSGQFTEIEDLAYQLDSIYSDNDRKKNGIYFTPKKIANLMGCYSLHIKNTIDIPNIFDPAIGSGIFLLTIAKELVKSSNVDIIKIIENHLFGVDIVKENVILSKILLGTLSYELKRSLPKKFNLVQLDSLSLTEKSVKSLFSIEHFDIVISNPPYVSGEQISDDTKIYFKHYPNTVYGNPDLYIPFFELGLKLLKPSGIGAFITPNSYFRSQNGKKLRAYLRNKTEVIKLINFNSDLVFDDISHYSAINFFIKKSNDQQQNRMYFLDNYHNNITVKDFNWMQMNPIDSWHTLNLIEKSIITKLENLSETTLNNLKFQNGVATQRNNIFMFKVLHEDEDFYYFENDSKKFQVEKYITRPFVLPNKSNRDDSLRIIFPYQYENNSDIVPITPEEMLNNYPFCLEYLKTFKDELNMRKSDKNMKYWYLYGRSQGLKQYGPRLYIPYMANRVTTSLSTSNDEVFAAGYAIFSSNLLLLSTISKILESKLFSFYISKVSKPYSSGYFSTAKNMIKNLSIPDIKEISNLDVKKLTDDKLYELYNLTQEEVSYIERSF</sequence>
<dbReference type="SUPFAM" id="SSF53335">
    <property type="entry name" value="S-adenosyl-L-methionine-dependent methyltransferases"/>
    <property type="match status" value="1"/>
</dbReference>
<name>A0ABU0A8L6_STRDY</name>
<evidence type="ECO:0000256" key="3">
    <source>
        <dbReference type="ARBA" id="ARBA00022603"/>
    </source>
</evidence>
<dbReference type="PROSITE" id="PS00092">
    <property type="entry name" value="N6_MTASE"/>
    <property type="match status" value="1"/>
</dbReference>
<dbReference type="InterPro" id="IPR002052">
    <property type="entry name" value="DNA_methylase_N6_adenine_CS"/>
</dbReference>
<evidence type="ECO:0000256" key="6">
    <source>
        <dbReference type="ARBA" id="ARBA00047942"/>
    </source>
</evidence>
<evidence type="ECO:0000256" key="1">
    <source>
        <dbReference type="ARBA" id="ARBA00006594"/>
    </source>
</evidence>
<keyword evidence="4" id="KW-0808">Transferase</keyword>
<dbReference type="InterPro" id="IPR050953">
    <property type="entry name" value="N4_N6_ade-DNA_methylase"/>
</dbReference>
<dbReference type="PANTHER" id="PTHR33841">
    <property type="entry name" value="DNA METHYLTRANSFERASE YEEA-RELATED"/>
    <property type="match status" value="1"/>
</dbReference>
<dbReference type="EC" id="2.1.1.72" evidence="2"/>
<reference evidence="8 9" key="1">
    <citation type="submission" date="2023-07" db="EMBL/GenBank/DDBJ databases">
        <title>Genomic Encyclopedia of Type Strains, Phase IV (KMG-IV): sequencing the most valuable type-strain genomes for metagenomic binning, comparative biology and taxonomic classification.</title>
        <authorList>
            <person name="Goeker M."/>
        </authorList>
    </citation>
    <scope>NUCLEOTIDE SEQUENCE [LARGE SCALE GENOMIC DNA]</scope>
    <source>
        <strain evidence="8 9">DSM 23147</strain>
    </source>
</reference>
<evidence type="ECO:0000313" key="8">
    <source>
        <dbReference type="EMBL" id="MDQ0262459.1"/>
    </source>
</evidence>
<dbReference type="Pfam" id="PF07669">
    <property type="entry name" value="Eco57I"/>
    <property type="match status" value="1"/>
</dbReference>
<comment type="similarity">
    <text evidence="1">Belongs to the N(4)/N(6)-methyltransferase family.</text>
</comment>
<proteinExistence type="inferred from homology"/>
<dbReference type="Proteomes" id="UP001237071">
    <property type="component" value="Unassembled WGS sequence"/>
</dbReference>
<evidence type="ECO:0000313" key="9">
    <source>
        <dbReference type="Proteomes" id="UP001237071"/>
    </source>
</evidence>
<gene>
    <name evidence="8" type="ORF">J2S26_000531</name>
</gene>
<dbReference type="GO" id="GO:0032259">
    <property type="term" value="P:methylation"/>
    <property type="evidence" value="ECO:0007669"/>
    <property type="project" value="UniProtKB-KW"/>
</dbReference>